<dbReference type="Gene3D" id="1.20.59.10">
    <property type="entry name" value="Chorismate mutase"/>
    <property type="match status" value="1"/>
</dbReference>
<evidence type="ECO:0000256" key="7">
    <source>
        <dbReference type="ARBA" id="ARBA00022490"/>
    </source>
</evidence>
<accession>A0A2G0V748</accession>
<dbReference type="EMBL" id="MKGN01000008">
    <property type="protein sequence ID" value="PHN16304.1"/>
    <property type="molecule type" value="Genomic_DNA"/>
</dbReference>
<gene>
    <name evidence="14" type="primary">pheA</name>
    <name evidence="14" type="ORF">TPPER_00072</name>
</gene>
<dbReference type="Pfam" id="PF01817">
    <property type="entry name" value="CM_2"/>
    <property type="match status" value="1"/>
</dbReference>
<dbReference type="PIRSF" id="PIRSF001500">
    <property type="entry name" value="Chor_mut_pdt_Ppr"/>
    <property type="match status" value="1"/>
</dbReference>
<evidence type="ECO:0000256" key="5">
    <source>
        <dbReference type="ARBA" id="ARBA00012404"/>
    </source>
</evidence>
<dbReference type="UniPathway" id="UPA00120">
    <property type="reaction ID" value="UER00203"/>
</dbReference>
<dbReference type="SMART" id="SM00830">
    <property type="entry name" value="CM_2"/>
    <property type="match status" value="1"/>
</dbReference>
<evidence type="ECO:0000256" key="9">
    <source>
        <dbReference type="ARBA" id="ARBA00023268"/>
    </source>
</evidence>
<feature type="site" description="Essential for prephenate dehydratase activity" evidence="12">
    <location>
        <position position="257"/>
    </location>
</feature>
<dbReference type="UniPathway" id="UPA00121">
    <property type="reaction ID" value="UER00345"/>
</dbReference>
<dbReference type="SUPFAM" id="SSF53850">
    <property type="entry name" value="Periplasmic binding protein-like II"/>
    <property type="match status" value="1"/>
</dbReference>
<evidence type="ECO:0000259" key="13">
    <source>
        <dbReference type="PROSITE" id="PS51168"/>
    </source>
</evidence>
<dbReference type="InterPro" id="IPR036979">
    <property type="entry name" value="CM_dom_sf"/>
</dbReference>
<dbReference type="OrthoDB" id="9819262at2"/>
<dbReference type="PROSITE" id="PS51168">
    <property type="entry name" value="CHORISMATE_MUT_2"/>
    <property type="match status" value="1"/>
</dbReference>
<comment type="subcellular location">
    <subcellularLocation>
        <location evidence="3">Cytoplasm</location>
    </subcellularLocation>
</comment>
<name>A0A2G0V748_9PROT</name>
<dbReference type="GO" id="GO:0009094">
    <property type="term" value="P:L-phenylalanine biosynthetic process"/>
    <property type="evidence" value="ECO:0007669"/>
    <property type="project" value="UniProtKB-UniPathway"/>
</dbReference>
<sequence>MHPCNTNSHLRYFRYRIDLVDKVLVKLLETRIKVATKVGRVKITLSSPITNSSRERQVISNLISSCMAVNILKVKDLREVWKRIISISKRSEGHSVTSFYGSPGSHTHSVMDSCFDMTTVSFPFSLIDETPFIIYSSLNTRLPFRNNCSGLLHTALATMNNHNVHIQNYISHCISQHLVLSPSNRYILSVTQTHAYNQTKQWNSRNSHTMYTIMNTSKAAKVSCICNSMLSISGRSIITKYSIESLDPIQDRWNNKTSFLELQRKGSRLYICKKVRYILLTHRTKICRDMLLLLLAVIKQNIDLLESGVVYYKRLLLLLCKRNDKLSSKALRMISISKKVGFYTNNNYI</sequence>
<dbReference type="Proteomes" id="UP000222818">
    <property type="component" value="Unassembled WGS sequence"/>
</dbReference>
<dbReference type="GO" id="GO:0004106">
    <property type="term" value="F:chorismate mutase activity"/>
    <property type="evidence" value="ECO:0007669"/>
    <property type="project" value="UniProtKB-EC"/>
</dbReference>
<protein>
    <recommendedName>
        <fullName evidence="6">Bifunctional chorismate mutase/prephenate dehydratase</fullName>
        <ecNumber evidence="5">5.4.99.5</ecNumber>
    </recommendedName>
    <alternativeName>
        <fullName evidence="11">Chorismate mutase-prephenate dehydratase</fullName>
    </alternativeName>
    <alternativeName>
        <fullName evidence="10">p-protein</fullName>
    </alternativeName>
</protein>
<comment type="caution">
    <text evidence="14">The sequence shown here is derived from an EMBL/GenBank/DDBJ whole genome shotgun (WGS) entry which is preliminary data.</text>
</comment>
<evidence type="ECO:0000313" key="15">
    <source>
        <dbReference type="Proteomes" id="UP000222818"/>
    </source>
</evidence>
<dbReference type="InterPro" id="IPR001086">
    <property type="entry name" value="Preph_deHydtase"/>
</dbReference>
<comment type="function">
    <text evidence="2">Catalyzes the Claisen rearrangement of chorismate to prephenate and the decarboxylation/dehydration of prephenate to phenylpyruvate.</text>
</comment>
<dbReference type="EC" id="5.4.99.5" evidence="5"/>
<dbReference type="InterPro" id="IPR036263">
    <property type="entry name" value="Chorismate_II_sf"/>
</dbReference>
<evidence type="ECO:0000256" key="11">
    <source>
        <dbReference type="ARBA" id="ARBA00031520"/>
    </source>
</evidence>
<dbReference type="GO" id="GO:0046417">
    <property type="term" value="P:chorismate metabolic process"/>
    <property type="evidence" value="ECO:0007669"/>
    <property type="project" value="InterPro"/>
</dbReference>
<keyword evidence="9" id="KW-0511">Multifunctional enzyme</keyword>
<keyword evidence="15" id="KW-1185">Reference proteome</keyword>
<organism evidence="14 15">
    <name type="scientific">Candidatus Tremblayella phenacoccinincola</name>
    <dbReference type="NCBI Taxonomy" id="1010676"/>
    <lineage>
        <taxon>Bacteria</taxon>
        <taxon>Pseudomonadati</taxon>
        <taxon>Pseudomonadota</taxon>
        <taxon>Betaproteobacteria</taxon>
        <taxon>Candidatus Tremblayella</taxon>
    </lineage>
</organism>
<proteinExistence type="predicted"/>
<evidence type="ECO:0000256" key="8">
    <source>
        <dbReference type="ARBA" id="ARBA00023235"/>
    </source>
</evidence>
<evidence type="ECO:0000313" key="14">
    <source>
        <dbReference type="EMBL" id="PHN16304.1"/>
    </source>
</evidence>
<dbReference type="InterPro" id="IPR002701">
    <property type="entry name" value="CM_II_prokaryot"/>
</dbReference>
<dbReference type="GO" id="GO:0004664">
    <property type="term" value="F:prephenate dehydratase activity"/>
    <property type="evidence" value="ECO:0007669"/>
    <property type="project" value="InterPro"/>
</dbReference>
<comment type="pathway">
    <text evidence="4">Metabolic intermediate biosynthesis; prephenate biosynthesis; prephenate from chorismate: step 1/1.</text>
</comment>
<dbReference type="SUPFAM" id="SSF48600">
    <property type="entry name" value="Chorismate mutase II"/>
    <property type="match status" value="1"/>
</dbReference>
<dbReference type="RefSeq" id="WP_099336815.1">
    <property type="nucleotide sequence ID" value="NZ_MKGN01000008.1"/>
</dbReference>
<dbReference type="InterPro" id="IPR008242">
    <property type="entry name" value="Chor_mutase/pphenate_deHydtase"/>
</dbReference>
<evidence type="ECO:0000256" key="3">
    <source>
        <dbReference type="ARBA" id="ARBA00004496"/>
    </source>
</evidence>
<evidence type="ECO:0000256" key="10">
    <source>
        <dbReference type="ARBA" id="ARBA00031175"/>
    </source>
</evidence>
<evidence type="ECO:0000256" key="1">
    <source>
        <dbReference type="ARBA" id="ARBA00000824"/>
    </source>
</evidence>
<keyword evidence="7" id="KW-0963">Cytoplasm</keyword>
<dbReference type="Pfam" id="PF00800">
    <property type="entry name" value="PDT"/>
    <property type="match status" value="1"/>
</dbReference>
<dbReference type="GO" id="GO:0005737">
    <property type="term" value="C:cytoplasm"/>
    <property type="evidence" value="ECO:0007669"/>
    <property type="project" value="UniProtKB-SubCell"/>
</dbReference>
<evidence type="ECO:0000256" key="2">
    <source>
        <dbReference type="ARBA" id="ARBA00002364"/>
    </source>
</evidence>
<evidence type="ECO:0000256" key="4">
    <source>
        <dbReference type="ARBA" id="ARBA00004817"/>
    </source>
</evidence>
<keyword evidence="8" id="KW-0413">Isomerase</keyword>
<comment type="catalytic activity">
    <reaction evidence="1">
        <text>chorismate = prephenate</text>
        <dbReference type="Rhea" id="RHEA:13897"/>
        <dbReference type="ChEBI" id="CHEBI:29748"/>
        <dbReference type="ChEBI" id="CHEBI:29934"/>
        <dbReference type="EC" id="5.4.99.5"/>
    </reaction>
</comment>
<feature type="domain" description="Chorismate mutase" evidence="13">
    <location>
        <begin position="4"/>
        <end position="96"/>
    </location>
</feature>
<reference evidence="14 15" key="1">
    <citation type="journal article" date="2017" name="ISME J.">
        <title>Tremblaya phenacola PPER: an evolutionary beta-gammaproteobacterium collage.</title>
        <authorList>
            <person name="Gil R."/>
            <person name="Vargas-Chavez C."/>
            <person name="Lopez-Madrigal S."/>
            <person name="Santos-Garcia D."/>
            <person name="Latorre A."/>
            <person name="Moya A."/>
        </authorList>
    </citation>
    <scope>NUCLEOTIDE SEQUENCE [LARGE SCALE GENOMIC DNA]</scope>
    <source>
        <strain evidence="14 15">PPER</strain>
    </source>
</reference>
<dbReference type="Gene3D" id="3.40.190.10">
    <property type="entry name" value="Periplasmic binding protein-like II"/>
    <property type="match status" value="2"/>
</dbReference>
<dbReference type="AlphaFoldDB" id="A0A2G0V748"/>
<evidence type="ECO:0000256" key="12">
    <source>
        <dbReference type="PIRSR" id="PIRSR001500-2"/>
    </source>
</evidence>
<evidence type="ECO:0000256" key="6">
    <source>
        <dbReference type="ARBA" id="ARBA00014401"/>
    </source>
</evidence>